<evidence type="ECO:0000259" key="2">
    <source>
        <dbReference type="Pfam" id="PF20434"/>
    </source>
</evidence>
<keyword evidence="1 3" id="KW-0378">Hydrolase</keyword>
<dbReference type="Pfam" id="PF20434">
    <property type="entry name" value="BD-FAE"/>
    <property type="match status" value="1"/>
</dbReference>
<evidence type="ECO:0000313" key="4">
    <source>
        <dbReference type="Proteomes" id="UP000321367"/>
    </source>
</evidence>
<dbReference type="SUPFAM" id="SSF53474">
    <property type="entry name" value="alpha/beta-Hydrolases"/>
    <property type="match status" value="1"/>
</dbReference>
<proteinExistence type="predicted"/>
<dbReference type="PANTHER" id="PTHR48081">
    <property type="entry name" value="AB HYDROLASE SUPERFAMILY PROTEIN C4A8.06C"/>
    <property type="match status" value="1"/>
</dbReference>
<dbReference type="RefSeq" id="WP_146931373.1">
    <property type="nucleotide sequence ID" value="NZ_CBCSHZ010000007.1"/>
</dbReference>
<accession>A0A5C6ZUE6</accession>
<dbReference type="PROSITE" id="PS51257">
    <property type="entry name" value="PROKAR_LIPOPROTEIN"/>
    <property type="match status" value="1"/>
</dbReference>
<dbReference type="OrthoDB" id="9777975at2"/>
<dbReference type="GO" id="GO:0004061">
    <property type="term" value="F:arylformamidase activity"/>
    <property type="evidence" value="ECO:0007669"/>
    <property type="project" value="TreeGrafter"/>
</dbReference>
<keyword evidence="4" id="KW-1185">Reference proteome</keyword>
<dbReference type="InterPro" id="IPR029058">
    <property type="entry name" value="AB_hydrolase_fold"/>
</dbReference>
<dbReference type="InterPro" id="IPR049492">
    <property type="entry name" value="BD-FAE-like_dom"/>
</dbReference>
<dbReference type="Proteomes" id="UP000321367">
    <property type="component" value="Unassembled WGS sequence"/>
</dbReference>
<protein>
    <submittedName>
        <fullName evidence="3">Alpha/beta hydrolase</fullName>
    </submittedName>
</protein>
<feature type="domain" description="BD-FAE-like" evidence="2">
    <location>
        <begin position="41"/>
        <end position="218"/>
    </location>
</feature>
<dbReference type="EMBL" id="VORY01000005">
    <property type="protein sequence ID" value="TXD94371.1"/>
    <property type="molecule type" value="Genomic_DNA"/>
</dbReference>
<comment type="caution">
    <text evidence="3">The sequence shown here is derived from an EMBL/GenBank/DDBJ whole genome shotgun (WGS) entry which is preliminary data.</text>
</comment>
<name>A0A5C6ZUE6_9FLAO</name>
<gene>
    <name evidence="3" type="ORF">ES724_06915</name>
</gene>
<dbReference type="AlphaFoldDB" id="A0A5C6ZUE6"/>
<organism evidence="3 4">
    <name type="scientific">Gillisia hiemivivida</name>
    <dbReference type="NCBI Taxonomy" id="291190"/>
    <lineage>
        <taxon>Bacteria</taxon>
        <taxon>Pseudomonadati</taxon>
        <taxon>Bacteroidota</taxon>
        <taxon>Flavobacteriia</taxon>
        <taxon>Flavobacteriales</taxon>
        <taxon>Flavobacteriaceae</taxon>
        <taxon>Gillisia</taxon>
    </lineage>
</organism>
<dbReference type="Gene3D" id="3.40.50.1820">
    <property type="entry name" value="alpha/beta hydrolase"/>
    <property type="match status" value="1"/>
</dbReference>
<evidence type="ECO:0000313" key="3">
    <source>
        <dbReference type="EMBL" id="TXD94371.1"/>
    </source>
</evidence>
<reference evidence="3 4" key="1">
    <citation type="submission" date="2019-08" db="EMBL/GenBank/DDBJ databases">
        <title>Genome sequence of Gillisia hiemivivida IC154 (type strain).</title>
        <authorList>
            <person name="Bowman J.P."/>
        </authorList>
    </citation>
    <scope>NUCLEOTIDE SEQUENCE [LARGE SCALE GENOMIC DNA]</scope>
    <source>
        <strain evidence="3 4">IC154</strain>
    </source>
</reference>
<sequence length="275" mass="31311">MRNPILGIILCLIITSCGVRKSADIEYLQKVQANSENTPSLNVFSPKKSKYQNTPVLLFVHGGNWNSGKKELYDFYGKNFAKKGITTVVVGYTLSPEADYKVMTTQVAEAIKWTQENITEYKGDPKKLFLTGHSAGGHLIALATMNEEYGIEPSSISGIILNDAAGLDMHHYLQQYPPTTTDNYLSTWSDDPEVWKKASPIFYVSENTPEIMMYVGEKTYSSIEVANKRFLEAIKPFQPDLEPILLDKKHIPMMTQFIWPWNNRYQEMIRFMSDN</sequence>
<dbReference type="InterPro" id="IPR050300">
    <property type="entry name" value="GDXG_lipolytic_enzyme"/>
</dbReference>
<evidence type="ECO:0000256" key="1">
    <source>
        <dbReference type="ARBA" id="ARBA00022801"/>
    </source>
</evidence>
<dbReference type="PANTHER" id="PTHR48081:SF33">
    <property type="entry name" value="KYNURENINE FORMAMIDASE"/>
    <property type="match status" value="1"/>
</dbReference>